<organism evidence="2 3">
    <name type="scientific">Frankliniella fusca</name>
    <dbReference type="NCBI Taxonomy" id="407009"/>
    <lineage>
        <taxon>Eukaryota</taxon>
        <taxon>Metazoa</taxon>
        <taxon>Ecdysozoa</taxon>
        <taxon>Arthropoda</taxon>
        <taxon>Hexapoda</taxon>
        <taxon>Insecta</taxon>
        <taxon>Pterygota</taxon>
        <taxon>Neoptera</taxon>
        <taxon>Paraneoptera</taxon>
        <taxon>Thysanoptera</taxon>
        <taxon>Terebrantia</taxon>
        <taxon>Thripoidea</taxon>
        <taxon>Thripidae</taxon>
        <taxon>Frankliniella</taxon>
    </lineage>
</organism>
<evidence type="ECO:0000313" key="3">
    <source>
        <dbReference type="Proteomes" id="UP001219518"/>
    </source>
</evidence>
<reference evidence="2" key="2">
    <citation type="journal article" date="2023" name="BMC Genomics">
        <title>Pest status, molecular evolution, and epigenetic factors derived from the genome assembly of Frankliniella fusca, a thysanopteran phytovirus vector.</title>
        <authorList>
            <person name="Catto M.A."/>
            <person name="Labadie P.E."/>
            <person name="Jacobson A.L."/>
            <person name="Kennedy G.G."/>
            <person name="Srinivasan R."/>
            <person name="Hunt B.G."/>
        </authorList>
    </citation>
    <scope>NUCLEOTIDE SEQUENCE</scope>
    <source>
        <strain evidence="2">PL_HMW_Pooled</strain>
    </source>
</reference>
<protein>
    <submittedName>
        <fullName evidence="2">Protein jagged-1b</fullName>
    </submittedName>
</protein>
<name>A0AAE1HAG0_9NEOP</name>
<feature type="region of interest" description="Disordered" evidence="1">
    <location>
        <begin position="21"/>
        <end position="40"/>
    </location>
</feature>
<proteinExistence type="predicted"/>
<accession>A0AAE1HAG0</accession>
<dbReference type="AlphaFoldDB" id="A0AAE1HAG0"/>
<evidence type="ECO:0000313" key="2">
    <source>
        <dbReference type="EMBL" id="KAK3917804.1"/>
    </source>
</evidence>
<sequence length="101" mass="11540">MLNEENKNAVIAKVRALISEVEGEDADHPDADDATPPPPKVARLDKYAKYKRQPQNQPLDEVSRYMEMSVTVAPDQLLKWWKMMDRPDGLPKLAKLAIREL</sequence>
<dbReference type="Proteomes" id="UP001219518">
    <property type="component" value="Unassembled WGS sequence"/>
</dbReference>
<dbReference type="EMBL" id="JAHWGI010000789">
    <property type="protein sequence ID" value="KAK3917804.1"/>
    <property type="molecule type" value="Genomic_DNA"/>
</dbReference>
<comment type="caution">
    <text evidence="2">The sequence shown here is derived from an EMBL/GenBank/DDBJ whole genome shotgun (WGS) entry which is preliminary data.</text>
</comment>
<gene>
    <name evidence="2" type="ORF">KUF71_007249</name>
</gene>
<reference evidence="2" key="1">
    <citation type="submission" date="2021-07" db="EMBL/GenBank/DDBJ databases">
        <authorList>
            <person name="Catto M.A."/>
            <person name="Jacobson A."/>
            <person name="Kennedy G."/>
            <person name="Labadie P."/>
            <person name="Hunt B.G."/>
            <person name="Srinivasan R."/>
        </authorList>
    </citation>
    <scope>NUCLEOTIDE SEQUENCE</scope>
    <source>
        <strain evidence="2">PL_HMW_Pooled</strain>
        <tissue evidence="2">Head</tissue>
    </source>
</reference>
<keyword evidence="3" id="KW-1185">Reference proteome</keyword>
<feature type="non-terminal residue" evidence="2">
    <location>
        <position position="1"/>
    </location>
</feature>
<evidence type="ECO:0000256" key="1">
    <source>
        <dbReference type="SAM" id="MobiDB-lite"/>
    </source>
</evidence>